<keyword evidence="2" id="KW-0732">Signal</keyword>
<evidence type="ECO:0000313" key="4">
    <source>
        <dbReference type="EMBL" id="BDE05742.1"/>
    </source>
</evidence>
<dbReference type="InterPro" id="IPR036761">
    <property type="entry name" value="TTHA0802/YceI-like_sf"/>
</dbReference>
<accession>A0AAN2C9L7</accession>
<feature type="signal peptide" evidence="2">
    <location>
        <begin position="1"/>
        <end position="23"/>
    </location>
</feature>
<reference evidence="4 5" key="1">
    <citation type="journal article" date="2022" name="ISME Commun">
        <title>Vulcanimicrobium alpinus gen. nov. sp. nov., the first cultivated representative of the candidate phylum 'Eremiobacterota', is a metabolically versatile aerobic anoxygenic phototroph.</title>
        <authorList>
            <person name="Yabe S."/>
            <person name="Muto K."/>
            <person name="Abe K."/>
            <person name="Yokota A."/>
            <person name="Staudigel H."/>
            <person name="Tebo B.M."/>
        </authorList>
    </citation>
    <scope>NUCLEOTIDE SEQUENCE [LARGE SCALE GENOMIC DNA]</scope>
    <source>
        <strain evidence="4 5">WC8-2</strain>
    </source>
</reference>
<dbReference type="PANTHER" id="PTHR34406:SF1">
    <property type="entry name" value="PROTEIN YCEI"/>
    <property type="match status" value="1"/>
</dbReference>
<gene>
    <name evidence="4" type="ORF">WPS_10180</name>
</gene>
<dbReference type="RefSeq" id="WP_317996765.1">
    <property type="nucleotide sequence ID" value="NZ_AP025523.1"/>
</dbReference>
<dbReference type="SMART" id="SM00867">
    <property type="entry name" value="YceI"/>
    <property type="match status" value="1"/>
</dbReference>
<dbReference type="Pfam" id="PF04264">
    <property type="entry name" value="YceI"/>
    <property type="match status" value="1"/>
</dbReference>
<keyword evidence="5" id="KW-1185">Reference proteome</keyword>
<dbReference type="SUPFAM" id="SSF101874">
    <property type="entry name" value="YceI-like"/>
    <property type="match status" value="1"/>
</dbReference>
<dbReference type="Gene3D" id="2.40.128.110">
    <property type="entry name" value="Lipid/polyisoprenoid-binding, YceI-like"/>
    <property type="match status" value="1"/>
</dbReference>
<proteinExistence type="inferred from homology"/>
<sequence length="194" mass="20641">MIRRFLAAAAVVAALGAPCVAYAAEYTLDPNHTQAEFTVVHLAISQVRGQIPVTSGTMEIGPGDLPSAISATLSAKDLDTHSADRDKELRGDDWFAIERYPTITFVAKKIEGTAQAFTVSGDLTMHGVTKPVTLSGKMLGKMTDGRNRAHLGYVAATTVDRRDWGLNWGKTTPGGALIAAYDVAINLNVEAVAR</sequence>
<dbReference type="InterPro" id="IPR007372">
    <property type="entry name" value="Lipid/polyisoprenoid-bd_YceI"/>
</dbReference>
<dbReference type="EMBL" id="AP025523">
    <property type="protein sequence ID" value="BDE05742.1"/>
    <property type="molecule type" value="Genomic_DNA"/>
</dbReference>
<protein>
    <submittedName>
        <fullName evidence="4">Polyisoprenoid-binding protein</fullName>
    </submittedName>
</protein>
<name>A0AAN2C9L7_UNVUL</name>
<feature type="chain" id="PRO_5042821716" evidence="2">
    <location>
        <begin position="24"/>
        <end position="194"/>
    </location>
</feature>
<feature type="domain" description="Lipid/polyisoprenoid-binding YceI-like" evidence="3">
    <location>
        <begin position="25"/>
        <end position="192"/>
    </location>
</feature>
<organism evidence="4 5">
    <name type="scientific">Vulcanimicrobium alpinum</name>
    <dbReference type="NCBI Taxonomy" id="3016050"/>
    <lineage>
        <taxon>Bacteria</taxon>
        <taxon>Bacillati</taxon>
        <taxon>Vulcanimicrobiota</taxon>
        <taxon>Vulcanimicrobiia</taxon>
        <taxon>Vulcanimicrobiales</taxon>
        <taxon>Vulcanimicrobiaceae</taxon>
        <taxon>Vulcanimicrobium</taxon>
    </lineage>
</organism>
<dbReference type="AlphaFoldDB" id="A0AAN2C9L7"/>
<comment type="similarity">
    <text evidence="1">Belongs to the UPF0312 family.</text>
</comment>
<evidence type="ECO:0000259" key="3">
    <source>
        <dbReference type="SMART" id="SM00867"/>
    </source>
</evidence>
<evidence type="ECO:0000256" key="2">
    <source>
        <dbReference type="SAM" id="SignalP"/>
    </source>
</evidence>
<dbReference type="Proteomes" id="UP001317532">
    <property type="component" value="Chromosome"/>
</dbReference>
<dbReference type="KEGG" id="vab:WPS_10180"/>
<evidence type="ECO:0000256" key="1">
    <source>
        <dbReference type="ARBA" id="ARBA00008812"/>
    </source>
</evidence>
<dbReference type="PANTHER" id="PTHR34406">
    <property type="entry name" value="PROTEIN YCEI"/>
    <property type="match status" value="1"/>
</dbReference>
<evidence type="ECO:0000313" key="5">
    <source>
        <dbReference type="Proteomes" id="UP001317532"/>
    </source>
</evidence>